<reference evidence="4" key="1">
    <citation type="submission" date="2015-09" db="EMBL/GenBank/DDBJ databases">
        <authorList>
            <consortium name="Pathogen Informatics"/>
        </authorList>
    </citation>
    <scope>NUCLEOTIDE SEQUENCE [LARGE SCALE GENOMIC DNA]</scope>
    <source>
        <strain evidence="4">Lake Konstanz</strain>
    </source>
</reference>
<sequence>MDLPAKVFDFLKSTNALQDAHVGKRKKNAVSLTTEATRAVTSGHVAFFTLRNIMSQRGMQVSQTVAGNPGEVVASDVTHFNWSVVCEMLQKVGVQLSPDHRMLLGCGDPGIIADLLRTMEARLSGAPPVVGGAKSPSPTRNRGDPTNRAGAVSVDQGKARLKQQQQQRDDGSTPPPRFDAFKDLEKIRKKREEKLARQKEDADKLAQVEQRMKANRDKLTAQNDARKGLLDEINISNAPLPCYLEFKNRSNVQMCHQLVMSMVTSVVQGEAQEMLAARENERKKARELALKRKTEGDRFLAGGMVTVPRDADHRSVVMCRSIVYELITIAMLPETKLLVEQKERLRAFANDNAAGVRKKIDQLYDMRRQRQKYSDEKKVLVDQVHREREEKKKKYEEMRKENEERARSDFEEQQRLRQEKDLAAKRKDEESKKKEAERMLYYAEQKAKVLEARRANAVDDEIKRARDAETERTVREERRQRTIEISKKLMEKEMKREAAQQAHGTAPTSLSPFSVGTGQRSGYTGATLGWKFLTDDERVVAELLHNVRSEPEEGIGIITSRMANTKGNVVWYTDQSGRRHPLTLAEGPEVHENALETLRRYSKRSTASIGTDVLNVNMSIALTLAARCHAADLAYHGIADAAVWHIGTDGASATQRVGKFGTGLGGPGTTQEIVVAVVRPEDVKLSATDIIGFALVDDGCPTRENREALLKSVAASSGAGTECCGVGHAIAACGDDTVVEVFVILFTAGTYTDKPVAHMAAAQFNLLSACAAPFLENDRSVSKSIRSKKDLYKLNNVTIGRRTEGLKQGRLLRLAEGRKVPPKPTNEEDAPPPQLKKKASSRRRSQSSASEYEAAPSEGPHQNGQVDDDDVPKESLHRRRLSSFFQRYAPDKVAVVDTALALNEGREDEMFQKLADKYGPEPTPPDSPSELSRSRSSHGDEATPSPHQHQIAQPSHQNDGEEGLPIESG</sequence>
<feature type="region of interest" description="Disordered" evidence="2">
    <location>
        <begin position="904"/>
        <end position="969"/>
    </location>
</feature>
<feature type="compositionally biased region" description="Polar residues" evidence="2">
    <location>
        <begin position="945"/>
        <end position="957"/>
    </location>
</feature>
<evidence type="ECO:0000313" key="4">
    <source>
        <dbReference type="Proteomes" id="UP000051952"/>
    </source>
</evidence>
<keyword evidence="1" id="KW-0175">Coiled coil</keyword>
<dbReference type="EMBL" id="CYKH01001912">
    <property type="protein sequence ID" value="CUG91367.1"/>
    <property type="molecule type" value="Genomic_DNA"/>
</dbReference>
<evidence type="ECO:0000313" key="3">
    <source>
        <dbReference type="EMBL" id="CUG91367.1"/>
    </source>
</evidence>
<proteinExistence type="predicted"/>
<feature type="compositionally biased region" description="Low complexity" evidence="2">
    <location>
        <begin position="846"/>
        <end position="858"/>
    </location>
</feature>
<evidence type="ECO:0000256" key="1">
    <source>
        <dbReference type="SAM" id="Coils"/>
    </source>
</evidence>
<dbReference type="Proteomes" id="UP000051952">
    <property type="component" value="Unassembled WGS sequence"/>
</dbReference>
<name>A0A0S4JQP3_BODSA</name>
<keyword evidence="4" id="KW-1185">Reference proteome</keyword>
<accession>A0A0S4JQP3</accession>
<feature type="coiled-coil region" evidence="1">
    <location>
        <begin position="181"/>
        <end position="225"/>
    </location>
</feature>
<feature type="compositionally biased region" description="Polar residues" evidence="2">
    <location>
        <begin position="502"/>
        <end position="517"/>
    </location>
</feature>
<feature type="region of interest" description="Disordered" evidence="2">
    <location>
        <begin position="125"/>
        <end position="180"/>
    </location>
</feature>
<feature type="compositionally biased region" description="Acidic residues" evidence="2">
    <location>
        <begin position="960"/>
        <end position="969"/>
    </location>
</feature>
<feature type="compositionally biased region" description="Basic and acidic residues" evidence="2">
    <location>
        <begin position="810"/>
        <end position="819"/>
    </location>
</feature>
<protein>
    <submittedName>
        <fullName evidence="3">Uncharacterized protein</fullName>
    </submittedName>
</protein>
<feature type="region of interest" description="Disordered" evidence="2">
    <location>
        <begin position="497"/>
        <end position="517"/>
    </location>
</feature>
<dbReference type="VEuPathDB" id="TriTrypDB:BSAL_31530"/>
<organism evidence="3 4">
    <name type="scientific">Bodo saltans</name>
    <name type="common">Flagellated protozoan</name>
    <dbReference type="NCBI Taxonomy" id="75058"/>
    <lineage>
        <taxon>Eukaryota</taxon>
        <taxon>Discoba</taxon>
        <taxon>Euglenozoa</taxon>
        <taxon>Kinetoplastea</taxon>
        <taxon>Metakinetoplastina</taxon>
        <taxon>Eubodonida</taxon>
        <taxon>Bodonidae</taxon>
        <taxon>Bodo</taxon>
    </lineage>
</organism>
<dbReference type="AlphaFoldDB" id="A0A0S4JQP3"/>
<evidence type="ECO:0000256" key="2">
    <source>
        <dbReference type="SAM" id="MobiDB-lite"/>
    </source>
</evidence>
<feature type="compositionally biased region" description="Basic residues" evidence="2">
    <location>
        <begin position="835"/>
        <end position="845"/>
    </location>
</feature>
<feature type="compositionally biased region" description="Basic and acidic residues" evidence="2">
    <location>
        <begin position="904"/>
        <end position="919"/>
    </location>
</feature>
<feature type="region of interest" description="Disordered" evidence="2">
    <location>
        <begin position="390"/>
        <end position="435"/>
    </location>
</feature>
<gene>
    <name evidence="3" type="ORF">BSAL_31530</name>
</gene>
<feature type="region of interest" description="Disordered" evidence="2">
    <location>
        <begin position="810"/>
        <end position="871"/>
    </location>
</feature>